<dbReference type="STRING" id="1230460.C495_03607"/>
<organism evidence="1 2">
    <name type="scientific">Natronorubrum sulfidifaciens JCM 14089</name>
    <dbReference type="NCBI Taxonomy" id="1230460"/>
    <lineage>
        <taxon>Archaea</taxon>
        <taxon>Methanobacteriati</taxon>
        <taxon>Methanobacteriota</taxon>
        <taxon>Stenosarchaea group</taxon>
        <taxon>Halobacteria</taxon>
        <taxon>Halobacteriales</taxon>
        <taxon>Natrialbaceae</taxon>
        <taxon>Natronorubrum</taxon>
    </lineage>
</organism>
<name>L9WG62_9EURY</name>
<reference evidence="1 2" key="1">
    <citation type="journal article" date="2014" name="PLoS Genet.">
        <title>Phylogenetically driven sequencing of extremely halophilic archaea reveals strategies for static and dynamic osmo-response.</title>
        <authorList>
            <person name="Becker E.A."/>
            <person name="Seitzer P.M."/>
            <person name="Tritt A."/>
            <person name="Larsen D."/>
            <person name="Krusor M."/>
            <person name="Yao A.I."/>
            <person name="Wu D."/>
            <person name="Madern D."/>
            <person name="Eisen J.A."/>
            <person name="Darling A.E."/>
            <person name="Facciotti M.T."/>
        </authorList>
    </citation>
    <scope>NUCLEOTIDE SEQUENCE [LARGE SCALE GENOMIC DNA]</scope>
    <source>
        <strain evidence="1 2">JCM 14089</strain>
    </source>
</reference>
<evidence type="ECO:0000313" key="1">
    <source>
        <dbReference type="EMBL" id="ELY47313.1"/>
    </source>
</evidence>
<protein>
    <submittedName>
        <fullName evidence="1">Uncharacterized protein</fullName>
    </submittedName>
</protein>
<gene>
    <name evidence="1" type="ORF">C495_03607</name>
</gene>
<dbReference type="Proteomes" id="UP000011661">
    <property type="component" value="Unassembled WGS sequence"/>
</dbReference>
<comment type="caution">
    <text evidence="1">The sequence shown here is derived from an EMBL/GenBank/DDBJ whole genome shotgun (WGS) entry which is preliminary data.</text>
</comment>
<evidence type="ECO:0000313" key="2">
    <source>
        <dbReference type="Proteomes" id="UP000011661"/>
    </source>
</evidence>
<proteinExistence type="predicted"/>
<sequence length="155" mass="15954">MVDIGIATAGAEQPINRHGAIAGEIIAEGDLVGLDADGKMVQADASADSTVMALGAALTPATSLSEYQEDEVKLVIEANRALVDRDRVSTIAYGVEVENGDGDWEFVPGQPVYLAPGGGYTQERPSGAGDLVQIVGTALTPDRISLSVRASDVTA</sequence>
<dbReference type="EMBL" id="AOHX01000026">
    <property type="protein sequence ID" value="ELY47313.1"/>
    <property type="molecule type" value="Genomic_DNA"/>
</dbReference>
<dbReference type="OrthoDB" id="201790at2157"/>
<accession>L9WG62</accession>
<dbReference type="RefSeq" id="WP_008160098.1">
    <property type="nucleotide sequence ID" value="NZ_AOHX01000026.1"/>
</dbReference>
<dbReference type="AlphaFoldDB" id="L9WG62"/>
<keyword evidence="2" id="KW-1185">Reference proteome</keyword>